<keyword evidence="2" id="KW-0547">Nucleotide-binding</keyword>
<dbReference type="Proteomes" id="UP000051017">
    <property type="component" value="Unassembled WGS sequence"/>
</dbReference>
<evidence type="ECO:0000256" key="1">
    <source>
        <dbReference type="ARBA" id="ARBA00022448"/>
    </source>
</evidence>
<dbReference type="Pfam" id="PF00005">
    <property type="entry name" value="ABC_tran"/>
    <property type="match status" value="1"/>
</dbReference>
<feature type="domain" description="ABC transporter" evidence="5">
    <location>
        <begin position="4"/>
        <end position="239"/>
    </location>
</feature>
<keyword evidence="4" id="KW-1278">Translocase</keyword>
<keyword evidence="1" id="KW-0813">Transport</keyword>
<keyword evidence="3" id="KW-0067">ATP-binding</keyword>
<evidence type="ECO:0000313" key="6">
    <source>
        <dbReference type="EMBL" id="KRO49223.1"/>
    </source>
</evidence>
<dbReference type="SUPFAM" id="SSF52540">
    <property type="entry name" value="P-loop containing nucleoside triphosphate hydrolases"/>
    <property type="match status" value="1"/>
</dbReference>
<evidence type="ECO:0000256" key="4">
    <source>
        <dbReference type="ARBA" id="ARBA00022967"/>
    </source>
</evidence>
<dbReference type="PROSITE" id="PS50893">
    <property type="entry name" value="ABC_TRANSPORTER_2"/>
    <property type="match status" value="1"/>
</dbReference>
<reference evidence="6 7" key="1">
    <citation type="submission" date="2015-10" db="EMBL/GenBank/DDBJ databases">
        <title>Metagenome-Assembled Genomes uncover a global brackish microbiome.</title>
        <authorList>
            <person name="Hugerth L.W."/>
            <person name="Larsson J."/>
            <person name="Alneberg J."/>
            <person name="Lindh M.V."/>
            <person name="Legrand C."/>
            <person name="Pinhassi J."/>
            <person name="Andersson A.F."/>
        </authorList>
    </citation>
    <scope>NUCLEOTIDE SEQUENCE [LARGE SCALE GENOMIC DNA]</scope>
    <source>
        <strain evidence="6">BACL6 MAG-120924-bin43</strain>
    </source>
</reference>
<evidence type="ECO:0000256" key="3">
    <source>
        <dbReference type="ARBA" id="ARBA00022840"/>
    </source>
</evidence>
<protein>
    <recommendedName>
        <fullName evidence="5">ABC transporter domain-containing protein</fullName>
    </recommendedName>
</protein>
<dbReference type="InterPro" id="IPR003593">
    <property type="entry name" value="AAA+_ATPase"/>
</dbReference>
<dbReference type="PANTHER" id="PTHR42794:SF1">
    <property type="entry name" value="HEMIN IMPORT ATP-BINDING PROTEIN HMUV"/>
    <property type="match status" value="1"/>
</dbReference>
<dbReference type="SMART" id="SM00382">
    <property type="entry name" value="AAA"/>
    <property type="match status" value="1"/>
</dbReference>
<sequence length="260" mass="28282">MTAIGFCDLTVSYNGTDAVVGFNDLLHSGEWLCLIGPNGAGKSSVLRAAAGLVPYTGSVAINQTEIPAASARWRAQHIAYVPQSPVIPTDMSVYEYVVLGRNPYINYFSSETSHDRDVIDRVLNRLDLVQFSARKLGTLSGGEVQRLVIARALAQEAPVLLLDEPTSALDIGHQQQALELVDSLRREQGLTIISAMHDLTLAGLYADRLVLMHEGHRVAEGTAKQVLRSETLAEFYGVSARVHHEPDGTVVVIPQRSSRL</sequence>
<dbReference type="AlphaFoldDB" id="A0A0R2QG17"/>
<name>A0A0R2QG17_9ACTN</name>
<dbReference type="InterPro" id="IPR003439">
    <property type="entry name" value="ABC_transporter-like_ATP-bd"/>
</dbReference>
<accession>A0A0R2QG17</accession>
<dbReference type="EMBL" id="LIBJ01000029">
    <property type="protein sequence ID" value="KRO49223.1"/>
    <property type="molecule type" value="Genomic_DNA"/>
</dbReference>
<organism evidence="6 7">
    <name type="scientific">Acidimicrobiia bacterium BACL6 MAG-120924-bin43</name>
    <dbReference type="NCBI Taxonomy" id="1655583"/>
    <lineage>
        <taxon>Bacteria</taxon>
        <taxon>Bacillati</taxon>
        <taxon>Actinomycetota</taxon>
        <taxon>Acidimicrobiia</taxon>
        <taxon>acIV cluster</taxon>
    </lineage>
</organism>
<dbReference type="InterPro" id="IPR027417">
    <property type="entry name" value="P-loop_NTPase"/>
</dbReference>
<dbReference type="GO" id="GO:0005524">
    <property type="term" value="F:ATP binding"/>
    <property type="evidence" value="ECO:0007669"/>
    <property type="project" value="UniProtKB-KW"/>
</dbReference>
<dbReference type="GO" id="GO:0016887">
    <property type="term" value="F:ATP hydrolysis activity"/>
    <property type="evidence" value="ECO:0007669"/>
    <property type="project" value="InterPro"/>
</dbReference>
<gene>
    <name evidence="6" type="ORF">ABR75_00550</name>
</gene>
<dbReference type="PANTHER" id="PTHR42794">
    <property type="entry name" value="HEMIN IMPORT ATP-BINDING PROTEIN HMUV"/>
    <property type="match status" value="1"/>
</dbReference>
<proteinExistence type="predicted"/>
<comment type="caution">
    <text evidence="6">The sequence shown here is derived from an EMBL/GenBank/DDBJ whole genome shotgun (WGS) entry which is preliminary data.</text>
</comment>
<dbReference type="Gene3D" id="3.40.50.300">
    <property type="entry name" value="P-loop containing nucleotide triphosphate hydrolases"/>
    <property type="match status" value="1"/>
</dbReference>
<evidence type="ECO:0000313" key="7">
    <source>
        <dbReference type="Proteomes" id="UP000051017"/>
    </source>
</evidence>
<dbReference type="FunFam" id="3.40.50.300:FF:000134">
    <property type="entry name" value="Iron-enterobactin ABC transporter ATP-binding protein"/>
    <property type="match status" value="1"/>
</dbReference>
<evidence type="ECO:0000256" key="2">
    <source>
        <dbReference type="ARBA" id="ARBA00022741"/>
    </source>
</evidence>
<evidence type="ECO:0000259" key="5">
    <source>
        <dbReference type="PROSITE" id="PS50893"/>
    </source>
</evidence>
<dbReference type="CDD" id="cd03214">
    <property type="entry name" value="ABC_Iron-Siderophores_B12_Hemin"/>
    <property type="match status" value="1"/>
</dbReference>